<proteinExistence type="inferred from homology"/>
<evidence type="ECO:0000256" key="1">
    <source>
        <dbReference type="ARBA" id="ARBA00006529"/>
    </source>
</evidence>
<organism evidence="8 9">
    <name type="scientific">Striga asiatica</name>
    <name type="common">Asiatic witchweed</name>
    <name type="synonym">Buchnera asiatica</name>
    <dbReference type="NCBI Taxonomy" id="4170"/>
    <lineage>
        <taxon>Eukaryota</taxon>
        <taxon>Viridiplantae</taxon>
        <taxon>Streptophyta</taxon>
        <taxon>Embryophyta</taxon>
        <taxon>Tracheophyta</taxon>
        <taxon>Spermatophyta</taxon>
        <taxon>Magnoliopsida</taxon>
        <taxon>eudicotyledons</taxon>
        <taxon>Gunneridae</taxon>
        <taxon>Pentapetalae</taxon>
        <taxon>asterids</taxon>
        <taxon>lamiids</taxon>
        <taxon>Lamiales</taxon>
        <taxon>Orobanchaceae</taxon>
        <taxon>Buchnereae</taxon>
        <taxon>Striga</taxon>
    </lineage>
</organism>
<dbReference type="GO" id="GO:0004709">
    <property type="term" value="F:MAP kinase kinase kinase activity"/>
    <property type="evidence" value="ECO:0007669"/>
    <property type="project" value="TreeGrafter"/>
</dbReference>
<keyword evidence="3" id="KW-0547">Nucleotide-binding</keyword>
<dbReference type="PANTHER" id="PTHR48016">
    <property type="entry name" value="MAP KINASE KINASE KINASE SSK2-RELATED-RELATED"/>
    <property type="match status" value="1"/>
</dbReference>
<evidence type="ECO:0000313" key="8">
    <source>
        <dbReference type="EMBL" id="GER51359.1"/>
    </source>
</evidence>
<dbReference type="Gene3D" id="2.170.120.20">
    <property type="entry name" value="Ribosomal protein L25, beta domain"/>
    <property type="match status" value="1"/>
</dbReference>
<dbReference type="PANTHER" id="PTHR48016:SF5">
    <property type="entry name" value="MITOGEN-ACTIVATED PROTEIN KINASE KINASE KINASE 5"/>
    <property type="match status" value="1"/>
</dbReference>
<evidence type="ECO:0000256" key="2">
    <source>
        <dbReference type="ARBA" id="ARBA00022679"/>
    </source>
</evidence>
<dbReference type="EMBL" id="BKCP01009626">
    <property type="protein sequence ID" value="GER51359.1"/>
    <property type="molecule type" value="Genomic_DNA"/>
</dbReference>
<dbReference type="GO" id="GO:0005737">
    <property type="term" value="C:cytoplasm"/>
    <property type="evidence" value="ECO:0007669"/>
    <property type="project" value="TreeGrafter"/>
</dbReference>
<feature type="compositionally biased region" description="Basic residues" evidence="6">
    <location>
        <begin position="517"/>
        <end position="530"/>
    </location>
</feature>
<sequence length="976" mass="108046">MLKWWRAANSARKSSAVTPTRRNYHTIQAIPREISGHRVAVRERAHGRIPAVVFSQNYVQKNPSDPTSIVATSSVSQKLLLTTERKQIKAILKDVKLPFFCSTTFPLQIRAGSGSSTILDTKKVLPIKLHRDEEGNILNVVLVWAEDGTELKVDVPIVFKGEDVCPGLKKGRTLICLLESVDAKNSIVLLQKLLRIRTNLKYLCPAEHIPAKLEVDVSNLDIGDSISMHDVVVHPSLKLLSKDETMPNANKIHSRKSVAIFGKCEVVQAHNAMFLCFDMFSRDISPITPTDKPRRGREGLIFFYLRHASWALFQFLLSTDFGAFSSSSSKRHSDDDSVIVSEGRYSVKAGFLSGRRTRNRGRSRKVRYVSEKDDYPWRSPSRSDHSASARSPAPAPSKPQPLPMPELHVLLRMDPKFASPSVPLPSSRGANQNQRGGYEERERDREMQMAETLSEDEVDGLNGLRRLYPFSSLPFGFTNENDGRIINSLSLSLHSRISRLHGQTNHSNTDHPETRPCRCKKSSARKHTPKKAQSPYGYRINIPISAPTSPYSSPALSPPGCDMLASHYMTPPSVFHVWSAPEIPYSAQNCSFFQHTPFEKVLSSVDSSPLQSPTVGPASPLPGLLSPESRREGGGGVHPLPRPPGSGSAAAGQPSPTASVSPSDLRSDFSGASNCGTEMDFPRGNIAPPQLSPIAQVAGKPKVMPIKSRWRKGKLIGRGTYGKRMRQLEQEIKVLSRLKHPNIVQYFGSEINPSFAILLVISYVDWLICTARKPSTVVKLADFGMAKHLSGEAANLSLKGSPYWLAPELLQSVMSKDASTDVALAVDIWSLGCTIIEMMDGKPPWSEYEGAAALFKVLQESPPIPQTLSADGKDFLQCCFRRNPAERPTATKLLEHPFVNGSSHHQSNACIQSLKDMRLTAYRSRKGKWLTYKELKETGLLHIVLLHSSSIRRAPIFTQPHEIGTEFIFYSGACLQ</sequence>
<protein>
    <submittedName>
        <fullName evidence="8">Protein kinase</fullName>
    </submittedName>
</protein>
<name>A0A5A7R1U0_STRAF</name>
<reference evidence="9" key="1">
    <citation type="journal article" date="2019" name="Curr. Biol.">
        <title>Genome Sequence of Striga asiatica Provides Insight into the Evolution of Plant Parasitism.</title>
        <authorList>
            <person name="Yoshida S."/>
            <person name="Kim S."/>
            <person name="Wafula E.K."/>
            <person name="Tanskanen J."/>
            <person name="Kim Y.M."/>
            <person name="Honaas L."/>
            <person name="Yang Z."/>
            <person name="Spallek T."/>
            <person name="Conn C.E."/>
            <person name="Ichihashi Y."/>
            <person name="Cheong K."/>
            <person name="Cui S."/>
            <person name="Der J.P."/>
            <person name="Gundlach H."/>
            <person name="Jiao Y."/>
            <person name="Hori C."/>
            <person name="Ishida J.K."/>
            <person name="Kasahara H."/>
            <person name="Kiba T."/>
            <person name="Kim M.S."/>
            <person name="Koo N."/>
            <person name="Laohavisit A."/>
            <person name="Lee Y.H."/>
            <person name="Lumba S."/>
            <person name="McCourt P."/>
            <person name="Mortimer J.C."/>
            <person name="Mutuku J.M."/>
            <person name="Nomura T."/>
            <person name="Sasaki-Sekimoto Y."/>
            <person name="Seto Y."/>
            <person name="Wang Y."/>
            <person name="Wakatake T."/>
            <person name="Sakakibara H."/>
            <person name="Demura T."/>
            <person name="Yamaguchi S."/>
            <person name="Yoneyama K."/>
            <person name="Manabe R.I."/>
            <person name="Nelson D.C."/>
            <person name="Schulman A.H."/>
            <person name="Timko M.P."/>
            <person name="dePamphilis C.W."/>
            <person name="Choi D."/>
            <person name="Shirasu K."/>
        </authorList>
    </citation>
    <scope>NUCLEOTIDE SEQUENCE [LARGE SCALE GENOMIC DNA]</scope>
    <source>
        <strain evidence="9">cv. UVA1</strain>
    </source>
</reference>
<feature type="region of interest" description="Disordered" evidence="6">
    <location>
        <begin position="604"/>
        <end position="678"/>
    </location>
</feature>
<keyword evidence="2" id="KW-0808">Transferase</keyword>
<evidence type="ECO:0000256" key="5">
    <source>
        <dbReference type="ARBA" id="ARBA00022840"/>
    </source>
</evidence>
<evidence type="ECO:0000256" key="3">
    <source>
        <dbReference type="ARBA" id="ARBA00022741"/>
    </source>
</evidence>
<gene>
    <name evidence="8" type="ORF">STAS_28734</name>
</gene>
<feature type="compositionally biased region" description="Pro residues" evidence="6">
    <location>
        <begin position="393"/>
        <end position="404"/>
    </location>
</feature>
<dbReference type="OrthoDB" id="193674at2759"/>
<feature type="region of interest" description="Disordered" evidence="6">
    <location>
        <begin position="417"/>
        <end position="456"/>
    </location>
</feature>
<dbReference type="CDD" id="cd00495">
    <property type="entry name" value="Ribosomal_L25_TL5_CTC"/>
    <property type="match status" value="1"/>
</dbReference>
<dbReference type="Proteomes" id="UP000325081">
    <property type="component" value="Unassembled WGS sequence"/>
</dbReference>
<dbReference type="InterPro" id="IPR050538">
    <property type="entry name" value="MAP_kinase_kinase_kinase"/>
</dbReference>
<feature type="region of interest" description="Disordered" evidence="6">
    <location>
        <begin position="502"/>
        <end position="535"/>
    </location>
</feature>
<evidence type="ECO:0000259" key="7">
    <source>
        <dbReference type="PROSITE" id="PS50011"/>
    </source>
</evidence>
<feature type="region of interest" description="Disordered" evidence="6">
    <location>
        <begin position="373"/>
        <end position="404"/>
    </location>
</feature>
<comment type="caution">
    <text evidence="8">The sequence shown here is derived from an EMBL/GenBank/DDBJ whole genome shotgun (WGS) entry which is preliminary data.</text>
</comment>
<comment type="similarity">
    <text evidence="1">Belongs to the protein kinase superfamily. STE Ser/Thr protein kinase family. MAP kinase kinase kinase subfamily.</text>
</comment>
<dbReference type="Gene3D" id="1.10.510.10">
    <property type="entry name" value="Transferase(Phosphotransferase) domain 1"/>
    <property type="match status" value="1"/>
</dbReference>
<evidence type="ECO:0000256" key="4">
    <source>
        <dbReference type="ARBA" id="ARBA00022777"/>
    </source>
</evidence>
<dbReference type="InterPro" id="IPR037121">
    <property type="entry name" value="Ribosomal_bL25_C"/>
</dbReference>
<accession>A0A5A7R1U0</accession>
<dbReference type="InterPro" id="IPR029751">
    <property type="entry name" value="Ribosomal_L25_dom"/>
</dbReference>
<dbReference type="Pfam" id="PF00069">
    <property type="entry name" value="Pkinase"/>
    <property type="match status" value="1"/>
</dbReference>
<evidence type="ECO:0000256" key="6">
    <source>
        <dbReference type="SAM" id="MobiDB-lite"/>
    </source>
</evidence>
<keyword evidence="4 8" id="KW-0418">Kinase</keyword>
<keyword evidence="5" id="KW-0067">ATP-binding</keyword>
<dbReference type="GO" id="GO:0006412">
    <property type="term" value="P:translation"/>
    <property type="evidence" value="ECO:0007669"/>
    <property type="project" value="InterPro"/>
</dbReference>
<dbReference type="SUPFAM" id="SSF56112">
    <property type="entry name" value="Protein kinase-like (PK-like)"/>
    <property type="match status" value="1"/>
</dbReference>
<feature type="compositionally biased region" description="Basic and acidic residues" evidence="6">
    <location>
        <begin position="373"/>
        <end position="387"/>
    </location>
</feature>
<dbReference type="PROSITE" id="PS50011">
    <property type="entry name" value="PROTEIN_KINASE_DOM"/>
    <property type="match status" value="1"/>
</dbReference>
<evidence type="ECO:0000313" key="9">
    <source>
        <dbReference type="Proteomes" id="UP000325081"/>
    </source>
</evidence>
<dbReference type="GO" id="GO:0005524">
    <property type="term" value="F:ATP binding"/>
    <property type="evidence" value="ECO:0007669"/>
    <property type="project" value="UniProtKB-KW"/>
</dbReference>
<feature type="compositionally biased region" description="Polar residues" evidence="6">
    <location>
        <begin position="604"/>
        <end position="614"/>
    </location>
</feature>
<dbReference type="SUPFAM" id="SSF50715">
    <property type="entry name" value="Ribosomal protein L25-like"/>
    <property type="match status" value="1"/>
</dbReference>
<dbReference type="GO" id="GO:0005840">
    <property type="term" value="C:ribosome"/>
    <property type="evidence" value="ECO:0007669"/>
    <property type="project" value="InterPro"/>
</dbReference>
<feature type="domain" description="Protein kinase" evidence="7">
    <location>
        <begin position="626"/>
        <end position="899"/>
    </location>
</feature>
<dbReference type="AlphaFoldDB" id="A0A5A7R1U0"/>
<feature type="compositionally biased region" description="Polar residues" evidence="6">
    <location>
        <begin position="654"/>
        <end position="676"/>
    </location>
</feature>
<dbReference type="Gene3D" id="3.30.200.20">
    <property type="entry name" value="Phosphorylase Kinase, domain 1"/>
    <property type="match status" value="1"/>
</dbReference>
<dbReference type="InterPro" id="IPR011009">
    <property type="entry name" value="Kinase-like_dom_sf"/>
</dbReference>
<dbReference type="Pfam" id="PF14693">
    <property type="entry name" value="Ribosomal_TL5_C"/>
    <property type="match status" value="1"/>
</dbReference>
<dbReference type="InterPro" id="IPR020057">
    <property type="entry name" value="Ribosomal_bL25_b-dom"/>
</dbReference>
<dbReference type="InterPro" id="IPR011035">
    <property type="entry name" value="Ribosomal_bL25/Gln-tRNA_synth"/>
</dbReference>
<feature type="compositionally biased region" description="Basic and acidic residues" evidence="6">
    <location>
        <begin position="437"/>
        <end position="448"/>
    </location>
</feature>
<dbReference type="InterPro" id="IPR000719">
    <property type="entry name" value="Prot_kinase_dom"/>
</dbReference>
<dbReference type="GO" id="GO:0003735">
    <property type="term" value="F:structural constituent of ribosome"/>
    <property type="evidence" value="ECO:0007669"/>
    <property type="project" value="InterPro"/>
</dbReference>
<keyword evidence="9" id="KW-1185">Reference proteome</keyword>